<protein>
    <submittedName>
        <fullName evidence="9">Putative nuclease HARBI1</fullName>
    </submittedName>
</protein>
<evidence type="ECO:0000256" key="5">
    <source>
        <dbReference type="ARBA" id="ARBA00022723"/>
    </source>
</evidence>
<keyword evidence="6" id="KW-0378">Hydrolase</keyword>
<dbReference type="GO" id="GO:0005634">
    <property type="term" value="C:nucleus"/>
    <property type="evidence" value="ECO:0007669"/>
    <property type="project" value="UniProtKB-SubCell"/>
</dbReference>
<accession>K7FZN3</accession>
<evidence type="ECO:0000256" key="1">
    <source>
        <dbReference type="ARBA" id="ARBA00001968"/>
    </source>
</evidence>
<dbReference type="OMA" id="QCVERAN"/>
<evidence type="ECO:0000256" key="4">
    <source>
        <dbReference type="ARBA" id="ARBA00022722"/>
    </source>
</evidence>
<dbReference type="Proteomes" id="UP000007267">
    <property type="component" value="Unassembled WGS sequence"/>
</dbReference>
<dbReference type="Pfam" id="PF13359">
    <property type="entry name" value="DDE_Tnp_4"/>
    <property type="match status" value="1"/>
</dbReference>
<dbReference type="PANTHER" id="PTHR22930:SF206">
    <property type="entry name" value="NUCLEASE HARBI1"/>
    <property type="match status" value="1"/>
</dbReference>
<proteinExistence type="inferred from homology"/>
<reference evidence="9" key="4">
    <citation type="submission" date="2025-09" db="UniProtKB">
        <authorList>
            <consortium name="Ensembl"/>
        </authorList>
    </citation>
    <scope>IDENTIFICATION</scope>
</reference>
<evidence type="ECO:0000259" key="8">
    <source>
        <dbReference type="Pfam" id="PF13359"/>
    </source>
</evidence>
<dbReference type="InterPro" id="IPR027806">
    <property type="entry name" value="HARBI1_dom"/>
</dbReference>
<dbReference type="AlphaFoldDB" id="K7FZN3"/>
<evidence type="ECO:0000313" key="10">
    <source>
        <dbReference type="Proteomes" id="UP000007267"/>
    </source>
</evidence>
<comment type="cofactor">
    <cofactor evidence="1">
        <name>a divalent metal cation</name>
        <dbReference type="ChEBI" id="CHEBI:60240"/>
    </cofactor>
</comment>
<evidence type="ECO:0000313" key="9">
    <source>
        <dbReference type="Ensembl" id="ENSPSIP00000013493.1"/>
    </source>
</evidence>
<dbReference type="GO" id="GO:0004518">
    <property type="term" value="F:nuclease activity"/>
    <property type="evidence" value="ECO:0007669"/>
    <property type="project" value="UniProtKB-KW"/>
</dbReference>
<name>K7FZN3_PELSI</name>
<reference evidence="9" key="3">
    <citation type="submission" date="2025-08" db="UniProtKB">
        <authorList>
            <consortium name="Ensembl"/>
        </authorList>
    </citation>
    <scope>IDENTIFICATION</scope>
</reference>
<keyword evidence="4" id="KW-0540">Nuclease</keyword>
<dbReference type="eggNOG" id="KOG4585">
    <property type="taxonomic scope" value="Eukaryota"/>
</dbReference>
<dbReference type="KEGG" id="pss:112543611"/>
<feature type="domain" description="DDE Tnp4" evidence="8">
    <location>
        <begin position="40"/>
        <end position="163"/>
    </location>
</feature>
<dbReference type="GO" id="GO:0046872">
    <property type="term" value="F:metal ion binding"/>
    <property type="evidence" value="ECO:0007669"/>
    <property type="project" value="UniProtKB-KW"/>
</dbReference>
<reference evidence="10" key="2">
    <citation type="journal article" date="2013" name="Nat. Genet.">
        <title>The draft genomes of soft-shell turtle and green sea turtle yield insights into the development and evolution of the turtle-specific body plan.</title>
        <authorList>
            <person name="Wang Z."/>
            <person name="Pascual-Anaya J."/>
            <person name="Zadissa A."/>
            <person name="Li W."/>
            <person name="Niimura Y."/>
            <person name="Huang Z."/>
            <person name="Li C."/>
            <person name="White S."/>
            <person name="Xiong Z."/>
            <person name="Fang D."/>
            <person name="Wang B."/>
            <person name="Ming Y."/>
            <person name="Chen Y."/>
            <person name="Zheng Y."/>
            <person name="Kuraku S."/>
            <person name="Pignatelli M."/>
            <person name="Herrero J."/>
            <person name="Beal K."/>
            <person name="Nozawa M."/>
            <person name="Li Q."/>
            <person name="Wang J."/>
            <person name="Zhang H."/>
            <person name="Yu L."/>
            <person name="Shigenobu S."/>
            <person name="Wang J."/>
            <person name="Liu J."/>
            <person name="Flicek P."/>
            <person name="Searle S."/>
            <person name="Wang J."/>
            <person name="Kuratani S."/>
            <person name="Yin Y."/>
            <person name="Aken B."/>
            <person name="Zhang G."/>
            <person name="Irie N."/>
        </authorList>
    </citation>
    <scope>NUCLEOTIDE SEQUENCE [LARGE SCALE GENOMIC DNA]</scope>
    <source>
        <strain evidence="10">Daiwa-1</strain>
    </source>
</reference>
<organism evidence="9 10">
    <name type="scientific">Pelodiscus sinensis</name>
    <name type="common">Chinese softshell turtle</name>
    <name type="synonym">Trionyx sinensis</name>
    <dbReference type="NCBI Taxonomy" id="13735"/>
    <lineage>
        <taxon>Eukaryota</taxon>
        <taxon>Metazoa</taxon>
        <taxon>Chordata</taxon>
        <taxon>Craniata</taxon>
        <taxon>Vertebrata</taxon>
        <taxon>Euteleostomi</taxon>
        <taxon>Archelosauria</taxon>
        <taxon>Testudinata</taxon>
        <taxon>Testudines</taxon>
        <taxon>Cryptodira</taxon>
        <taxon>Trionychia</taxon>
        <taxon>Trionychidae</taxon>
        <taxon>Pelodiscus</taxon>
    </lineage>
</organism>
<dbReference type="Ensembl" id="ENSPSIT00000013557.1">
    <property type="protein sequence ID" value="ENSPSIP00000013493.1"/>
    <property type="gene ID" value="ENSPSIG00000012127.1"/>
</dbReference>
<dbReference type="PANTHER" id="PTHR22930">
    <property type="match status" value="1"/>
</dbReference>
<evidence type="ECO:0000256" key="2">
    <source>
        <dbReference type="ARBA" id="ARBA00004123"/>
    </source>
</evidence>
<dbReference type="HOGENOM" id="CLU_018552_5_1_1"/>
<keyword evidence="10" id="KW-1185">Reference proteome</keyword>
<sequence length="167" mass="18968">MEVVRAINSILLWRVIRLGDLDVTMARSAALGFPNCGGVIDGTHIPICAPEHRMAQYINRKGYFSKMLQVLADHRGQFMDIFVRWSGRAHDAHVFRNSSLCRKLEAGTFFLRRDFAVGNMQMPLCIDGDSAYSLILWLMKPYTGHLDPSRDQFNAHLSCTRMACFAE</sequence>
<dbReference type="GO" id="GO:0016787">
    <property type="term" value="F:hydrolase activity"/>
    <property type="evidence" value="ECO:0007669"/>
    <property type="project" value="UniProtKB-KW"/>
</dbReference>
<dbReference type="InterPro" id="IPR045249">
    <property type="entry name" value="HARBI1-like"/>
</dbReference>
<dbReference type="EMBL" id="AGCU01174325">
    <property type="status" value="NOT_ANNOTATED_CDS"/>
    <property type="molecule type" value="Genomic_DNA"/>
</dbReference>
<keyword evidence="5" id="KW-0479">Metal-binding</keyword>
<dbReference type="GeneTree" id="ENSGT00940000163810"/>
<reference evidence="10" key="1">
    <citation type="submission" date="2011-10" db="EMBL/GenBank/DDBJ databases">
        <authorList>
            <consortium name="Soft-shell Turtle Genome Consortium"/>
        </authorList>
    </citation>
    <scope>NUCLEOTIDE SEQUENCE [LARGE SCALE GENOMIC DNA]</scope>
    <source>
        <strain evidence="10">Daiwa-1</strain>
    </source>
</reference>
<comment type="similarity">
    <text evidence="3">Belongs to the HARBI1 family.</text>
</comment>
<dbReference type="RefSeq" id="XP_025033970.1">
    <property type="nucleotide sequence ID" value="XM_025178185.1"/>
</dbReference>
<evidence type="ECO:0000256" key="6">
    <source>
        <dbReference type="ARBA" id="ARBA00022801"/>
    </source>
</evidence>
<keyword evidence="7" id="KW-0539">Nucleus</keyword>
<evidence type="ECO:0000256" key="3">
    <source>
        <dbReference type="ARBA" id="ARBA00006958"/>
    </source>
</evidence>
<evidence type="ECO:0000256" key="7">
    <source>
        <dbReference type="ARBA" id="ARBA00023242"/>
    </source>
</evidence>
<comment type="subcellular location">
    <subcellularLocation>
        <location evidence="2">Nucleus</location>
    </subcellularLocation>
</comment>